<name>Q31FK6_HYDCU</name>
<dbReference type="Gene3D" id="3.30.1660.40">
    <property type="entry name" value="FlgT, N-terminal domain"/>
    <property type="match status" value="1"/>
</dbReference>
<dbReference type="STRING" id="317025.Tcr_1475"/>
<dbReference type="eggNOG" id="COG1462">
    <property type="taxonomic scope" value="Bacteria"/>
</dbReference>
<feature type="signal peptide" evidence="1">
    <location>
        <begin position="1"/>
        <end position="34"/>
    </location>
</feature>
<dbReference type="HOGENOM" id="CLU_670716_0_0_6"/>
<evidence type="ECO:0000256" key="1">
    <source>
        <dbReference type="SAM" id="SignalP"/>
    </source>
</evidence>
<dbReference type="EMBL" id="CP000109">
    <property type="protein sequence ID" value="ABB42067.1"/>
    <property type="molecule type" value="Genomic_DNA"/>
</dbReference>
<reference evidence="2" key="1">
    <citation type="submission" date="2006-07" db="EMBL/GenBank/DDBJ databases">
        <title>Complete sequence of Thiomicrospira crunogena XCL-2.</title>
        <authorList>
            <consortium name="US DOE Joint Genome Institute"/>
            <person name="Copeland A."/>
            <person name="Lucas S."/>
            <person name="Lapidus A."/>
            <person name="Barry K."/>
            <person name="Detter J.C."/>
            <person name="Glavina del Rio T."/>
            <person name="Hammon N."/>
            <person name="Israni S."/>
            <person name="Dalin E."/>
            <person name="Tice H."/>
            <person name="Pitluck S."/>
            <person name="Chain P."/>
            <person name="Malfatti S."/>
            <person name="Shin M."/>
            <person name="Vergez L."/>
            <person name="Schmutz J."/>
            <person name="Larimer F."/>
            <person name="Land M."/>
            <person name="Hauser L."/>
            <person name="Kyrpides N."/>
            <person name="Lykidis A."/>
            <person name="Scott K.M."/>
            <person name="Sievert S."/>
            <person name="Kerfeld C."/>
            <person name="Freyermuth S."/>
            <person name="Dobrinski K."/>
            <person name="Boller A."/>
            <person name="Fitzpatrick K."/>
            <person name="Thoma P."/>
            <person name="Moore J."/>
            <person name="Richardson P."/>
        </authorList>
    </citation>
    <scope>NUCLEOTIDE SEQUENCE</scope>
    <source>
        <strain evidence="2">XCL-2</strain>
    </source>
</reference>
<evidence type="ECO:0008006" key="3">
    <source>
        <dbReference type="Google" id="ProtNLM"/>
    </source>
</evidence>
<dbReference type="InterPro" id="IPR038180">
    <property type="entry name" value="FlgT_N_sf"/>
</dbReference>
<proteinExistence type="predicted"/>
<sequence length="440" mass="49341">MEKLMKLLVLKKCSFQKGLTFLLASFLFSSVALAATPIKKSSQIYPKHCVVVTGTASTEGVSEAFARQMAIRNGLKLASMQNNLSIDSDQVVKDYTLTKDMTHFTSHSKVSKFIIVDEGVKEPEFDDLFNEKGLKKSPEEIKKLQTYQVRMEVCLTEDPKACNNIPGNHYQPKLAVARAVTTDSYGATDISNLLVGYQNELERRLKNQGYQNLVTLEDSSVIDPNQAVGPNLSPDVLDPVRESSGAQFLLLSVIRSVSAHNEDPKLWNDIKRFYNREVQPNARYIEVDSYIVDLMNHKVVSQFRKGFDIKGDVVVGRDRPFGTNAFFATDTGMVFHALLEEETQAVYGYLNCRPVETRIIDIRDGEYIVFLSRESGARVGDELAVYHNFGRPVRYQGADLGMDSKPTGFLKIKRIQSKFAVAEILAKEGLIQVGDTVRSW</sequence>
<protein>
    <recommendedName>
        <fullName evidence="3">Lipoprotein</fullName>
    </recommendedName>
</protein>
<dbReference type="Gene3D" id="3.40.50.10610">
    <property type="entry name" value="ABC-type transport auxiliary lipoprotein component"/>
    <property type="match status" value="1"/>
</dbReference>
<gene>
    <name evidence="2" type="ordered locus">Tcr_1475</name>
</gene>
<dbReference type="AlphaFoldDB" id="Q31FK6"/>
<feature type="chain" id="PRO_5004220007" description="Lipoprotein" evidence="1">
    <location>
        <begin position="35"/>
        <end position="440"/>
    </location>
</feature>
<evidence type="ECO:0000313" key="2">
    <source>
        <dbReference type="EMBL" id="ABB42067.1"/>
    </source>
</evidence>
<keyword evidence="1" id="KW-0732">Signal</keyword>
<organism evidence="2">
    <name type="scientific">Hydrogenovibrio crunogenus (strain DSM 25203 / XCL-2)</name>
    <name type="common">Thiomicrospira crunogena</name>
    <dbReference type="NCBI Taxonomy" id="317025"/>
    <lineage>
        <taxon>Bacteria</taxon>
        <taxon>Pseudomonadati</taxon>
        <taxon>Pseudomonadota</taxon>
        <taxon>Gammaproteobacteria</taxon>
        <taxon>Thiotrichales</taxon>
        <taxon>Piscirickettsiaceae</taxon>
        <taxon>Hydrogenovibrio</taxon>
    </lineage>
</organism>
<dbReference type="KEGG" id="tcx:Tcr_1475"/>
<accession>Q31FK6</accession>